<dbReference type="EMBL" id="OU896711">
    <property type="protein sequence ID" value="CAG9821860.1"/>
    <property type="molecule type" value="Genomic_DNA"/>
</dbReference>
<evidence type="ECO:0000256" key="1">
    <source>
        <dbReference type="ARBA" id="ARBA00004302"/>
    </source>
</evidence>
<feature type="disulfide bond" evidence="13">
    <location>
        <begin position="517"/>
        <end position="534"/>
    </location>
</feature>
<name>A0A9N9SIV0_PHACE</name>
<feature type="domain" description="Laminin EGF-like" evidence="18">
    <location>
        <begin position="469"/>
        <end position="514"/>
    </location>
</feature>
<keyword evidence="10" id="KW-0325">Glycoprotein</keyword>
<dbReference type="PROSITE" id="PS50027">
    <property type="entry name" value="EGF_LAM_2"/>
    <property type="match status" value="14"/>
</dbReference>
<feature type="disulfide bond" evidence="13">
    <location>
        <begin position="1499"/>
        <end position="1508"/>
    </location>
</feature>
<feature type="coiled-coil region" evidence="14">
    <location>
        <begin position="2306"/>
        <end position="2373"/>
    </location>
</feature>
<dbReference type="Pfam" id="PF24973">
    <property type="entry name" value="EGF_LMN_ATRN"/>
    <property type="match status" value="1"/>
</dbReference>
<dbReference type="PROSITE" id="PS51117">
    <property type="entry name" value="LAMININ_NTER"/>
    <property type="match status" value="1"/>
</dbReference>
<dbReference type="InterPro" id="IPR013320">
    <property type="entry name" value="ConA-like_dom_sf"/>
</dbReference>
<evidence type="ECO:0000256" key="16">
    <source>
        <dbReference type="SAM" id="Phobius"/>
    </source>
</evidence>
<keyword evidence="16" id="KW-0812">Transmembrane</keyword>
<dbReference type="GO" id="GO:0071711">
    <property type="term" value="P:basement membrane organization"/>
    <property type="evidence" value="ECO:0007669"/>
    <property type="project" value="UniProtKB-ARBA"/>
</dbReference>
<dbReference type="Pfam" id="PF06009">
    <property type="entry name" value="Laminin_II"/>
    <property type="match status" value="1"/>
</dbReference>
<dbReference type="PANTHER" id="PTHR10574">
    <property type="entry name" value="NETRIN/LAMININ-RELATED"/>
    <property type="match status" value="1"/>
</dbReference>
<dbReference type="CDD" id="cd00055">
    <property type="entry name" value="EGF_Lam"/>
    <property type="match status" value="21"/>
</dbReference>
<feature type="disulfide bond" evidence="12">
    <location>
        <begin position="3202"/>
        <end position="3229"/>
    </location>
</feature>
<dbReference type="GO" id="GO:0005102">
    <property type="term" value="F:signaling receptor binding"/>
    <property type="evidence" value="ECO:0007669"/>
    <property type="project" value="InterPro"/>
</dbReference>
<dbReference type="SUPFAM" id="SSF57196">
    <property type="entry name" value="EGF/Laminin"/>
    <property type="match status" value="20"/>
</dbReference>
<dbReference type="GO" id="GO:0030155">
    <property type="term" value="P:regulation of cell adhesion"/>
    <property type="evidence" value="ECO:0007669"/>
    <property type="project" value="InterPro"/>
</dbReference>
<dbReference type="FunFam" id="2.10.25.10:FF:000083">
    <property type="entry name" value="Laminin subunit alpha"/>
    <property type="match status" value="1"/>
</dbReference>
<feature type="domain" description="Laminin EGF-like" evidence="18">
    <location>
        <begin position="653"/>
        <end position="697"/>
    </location>
</feature>
<dbReference type="GO" id="GO:0045995">
    <property type="term" value="P:regulation of embryonic development"/>
    <property type="evidence" value="ECO:0007669"/>
    <property type="project" value="InterPro"/>
</dbReference>
<dbReference type="FunFam" id="2.10.25.10:FF:000388">
    <property type="entry name" value="Laminin subunit alpha"/>
    <property type="match status" value="1"/>
</dbReference>
<dbReference type="FunFam" id="2.10.25.10:FF:000074">
    <property type="entry name" value="Laminin subunit alpha"/>
    <property type="match status" value="1"/>
</dbReference>
<dbReference type="SMART" id="SM00281">
    <property type="entry name" value="LamB"/>
    <property type="match status" value="1"/>
</dbReference>
<dbReference type="GO" id="GO:0009888">
    <property type="term" value="P:tissue development"/>
    <property type="evidence" value="ECO:0007669"/>
    <property type="project" value="TreeGrafter"/>
</dbReference>
<feature type="disulfide bond" evidence="12">
    <location>
        <begin position="3709"/>
        <end position="3736"/>
    </location>
</feature>
<dbReference type="SMART" id="SM00136">
    <property type="entry name" value="LamNT"/>
    <property type="match status" value="1"/>
</dbReference>
<evidence type="ECO:0000256" key="10">
    <source>
        <dbReference type="ARBA" id="ARBA00023180"/>
    </source>
</evidence>
<dbReference type="InterPro" id="IPR050440">
    <property type="entry name" value="Laminin/Netrin_ECM"/>
</dbReference>
<feature type="domain" description="Laminin EGF-like" evidence="18">
    <location>
        <begin position="1477"/>
        <end position="1523"/>
    </location>
</feature>
<evidence type="ECO:0000259" key="17">
    <source>
        <dbReference type="PROSITE" id="PS50025"/>
    </source>
</evidence>
<feature type="disulfide bond" evidence="13">
    <location>
        <begin position="1524"/>
        <end position="1536"/>
    </location>
</feature>
<feature type="coiled-coil region" evidence="14">
    <location>
        <begin position="2181"/>
        <end position="2236"/>
    </location>
</feature>
<keyword evidence="4" id="KW-0732">Signal</keyword>
<feature type="domain" description="Laminin EGF-like" evidence="18">
    <location>
        <begin position="1816"/>
        <end position="1865"/>
    </location>
</feature>
<evidence type="ECO:0000256" key="7">
    <source>
        <dbReference type="ARBA" id="ARBA00022889"/>
    </source>
</evidence>
<feature type="disulfide bond" evidence="13">
    <location>
        <begin position="471"/>
        <end position="488"/>
    </location>
</feature>
<feature type="domain" description="Laminin G" evidence="17">
    <location>
        <begin position="3377"/>
        <end position="3554"/>
    </location>
</feature>
<evidence type="ECO:0000259" key="18">
    <source>
        <dbReference type="PROSITE" id="PS50027"/>
    </source>
</evidence>
<dbReference type="FunFam" id="2.10.25.10:FF:000106">
    <property type="entry name" value="Heparan sulfate proteoglycan 2"/>
    <property type="match status" value="1"/>
</dbReference>
<evidence type="ECO:0000313" key="21">
    <source>
        <dbReference type="EMBL" id="CAG9821860.1"/>
    </source>
</evidence>
<feature type="domain" description="Laminin EGF-like" evidence="18">
    <location>
        <begin position="515"/>
        <end position="561"/>
    </location>
</feature>
<feature type="domain" description="Laminin G" evidence="17">
    <location>
        <begin position="2885"/>
        <end position="3054"/>
    </location>
</feature>
<dbReference type="Gene3D" id="2.170.300.10">
    <property type="entry name" value="Tie2 ligand-binding domain superfamily"/>
    <property type="match status" value="1"/>
</dbReference>
<dbReference type="PROSITE" id="PS01248">
    <property type="entry name" value="EGF_LAM_1"/>
    <property type="match status" value="8"/>
</dbReference>
<evidence type="ECO:0008006" key="23">
    <source>
        <dbReference type="Google" id="ProtNLM"/>
    </source>
</evidence>
<dbReference type="InterPro" id="IPR056863">
    <property type="entry name" value="LMN_ATRN_NET-like_EGF"/>
</dbReference>
<feature type="domain" description="Laminin EGF-like" evidence="18">
    <location>
        <begin position="1432"/>
        <end position="1476"/>
    </location>
</feature>
<dbReference type="GO" id="GO:0030054">
    <property type="term" value="C:cell junction"/>
    <property type="evidence" value="ECO:0007669"/>
    <property type="project" value="UniProtKB-ARBA"/>
</dbReference>
<feature type="disulfide bond" evidence="13">
    <location>
        <begin position="536"/>
        <end position="545"/>
    </location>
</feature>
<feature type="disulfide bond" evidence="13">
    <location>
        <begin position="1407"/>
        <end position="1416"/>
    </location>
</feature>
<feature type="disulfide bond" evidence="13">
    <location>
        <begin position="1386"/>
        <end position="1398"/>
    </location>
</feature>
<dbReference type="FunFam" id="2.10.25.10:FF:000209">
    <property type="entry name" value="Laminin subunit alpha 5"/>
    <property type="match status" value="1"/>
</dbReference>
<gene>
    <name evidence="21" type="ORF">PHAECO_LOCUS9378</name>
</gene>
<evidence type="ECO:0000256" key="5">
    <source>
        <dbReference type="ARBA" id="ARBA00022737"/>
    </source>
</evidence>
<dbReference type="GO" id="GO:0061564">
    <property type="term" value="P:axon development"/>
    <property type="evidence" value="ECO:0007669"/>
    <property type="project" value="UniProtKB-ARBA"/>
</dbReference>
<feature type="disulfide bond" evidence="13">
    <location>
        <begin position="1449"/>
        <end position="1458"/>
    </location>
</feature>
<dbReference type="InterPro" id="IPR008211">
    <property type="entry name" value="Laminin_N"/>
</dbReference>
<dbReference type="InterPro" id="IPR010307">
    <property type="entry name" value="Laminin_dom_II"/>
</dbReference>
<dbReference type="GO" id="GO:0006950">
    <property type="term" value="P:response to stress"/>
    <property type="evidence" value="ECO:0007669"/>
    <property type="project" value="UniProtKB-ARBA"/>
</dbReference>
<dbReference type="Pfam" id="PF00053">
    <property type="entry name" value="EGF_laminin"/>
    <property type="match status" value="20"/>
</dbReference>
<feature type="disulfide bond" evidence="13">
    <location>
        <begin position="1960"/>
        <end position="1974"/>
    </location>
</feature>
<dbReference type="FunFam" id="2.10.25.10:FF:000033">
    <property type="entry name" value="Laminin subunit alpha 2"/>
    <property type="match status" value="1"/>
</dbReference>
<evidence type="ECO:0000256" key="8">
    <source>
        <dbReference type="ARBA" id="ARBA00023054"/>
    </source>
</evidence>
<feature type="domain" description="Laminin N-terminal" evidence="20">
    <location>
        <begin position="43"/>
        <end position="294"/>
    </location>
</feature>
<keyword evidence="7" id="KW-0130">Cell adhesion</keyword>
<feature type="compositionally biased region" description="Pro residues" evidence="15">
    <location>
        <begin position="3291"/>
        <end position="3301"/>
    </location>
</feature>
<dbReference type="InterPro" id="IPR001791">
    <property type="entry name" value="Laminin_G"/>
</dbReference>
<dbReference type="FunFam" id="2.10.25.10:FF:000011">
    <property type="entry name" value="Cadherin EGF LAG seven-pass G-type receptor"/>
    <property type="match status" value="1"/>
</dbReference>
<feature type="transmembrane region" description="Helical" evidence="16">
    <location>
        <begin position="21"/>
        <end position="42"/>
    </location>
</feature>
<keyword evidence="8 14" id="KW-0175">Coiled coil</keyword>
<dbReference type="Pfam" id="PF00055">
    <property type="entry name" value="Laminin_N"/>
    <property type="match status" value="1"/>
</dbReference>
<keyword evidence="22" id="KW-1185">Reference proteome</keyword>
<dbReference type="SMART" id="SM00282">
    <property type="entry name" value="LamG"/>
    <property type="match status" value="5"/>
</dbReference>
<dbReference type="FunFam" id="2.10.25.10:FF:000082">
    <property type="entry name" value="Laminin subunit alpha 1"/>
    <property type="match status" value="1"/>
</dbReference>
<feature type="domain" description="Laminin G" evidence="17">
    <location>
        <begin position="3061"/>
        <end position="3229"/>
    </location>
</feature>
<dbReference type="FunFam" id="2.10.25.10:FF:000090">
    <property type="entry name" value="laminin subunit alpha"/>
    <property type="match status" value="1"/>
</dbReference>
<dbReference type="SMART" id="SM00180">
    <property type="entry name" value="EGF_Lam"/>
    <property type="match status" value="22"/>
</dbReference>
<feature type="disulfide bond" evidence="13">
    <location>
        <begin position="2044"/>
        <end position="2053"/>
    </location>
</feature>
<keyword evidence="11 13" id="KW-0424">Laminin EGF-like domain</keyword>
<evidence type="ECO:0000256" key="11">
    <source>
        <dbReference type="ARBA" id="ARBA00023292"/>
    </source>
</evidence>
<dbReference type="SMART" id="SM00181">
    <property type="entry name" value="EGF"/>
    <property type="match status" value="12"/>
</dbReference>
<dbReference type="CDD" id="cd02795">
    <property type="entry name" value="CBM6-CBM35-CBM36_like"/>
    <property type="match status" value="1"/>
</dbReference>
<evidence type="ECO:0000256" key="6">
    <source>
        <dbReference type="ARBA" id="ARBA00022869"/>
    </source>
</evidence>
<protein>
    <recommendedName>
        <fullName evidence="23">Laminin subunit alpha</fullName>
    </recommendedName>
</protein>
<dbReference type="Pfam" id="PF02210">
    <property type="entry name" value="Laminin_G_2"/>
    <property type="match status" value="5"/>
</dbReference>
<feature type="disulfide bond" evidence="13">
    <location>
        <begin position="583"/>
        <end position="592"/>
    </location>
</feature>
<feature type="domain" description="Laminin EGF-like" evidence="18">
    <location>
        <begin position="562"/>
        <end position="607"/>
    </location>
</feature>
<feature type="disulfide bond" evidence="13">
    <location>
        <begin position="1948"/>
        <end position="1957"/>
    </location>
</feature>
<evidence type="ECO:0000256" key="2">
    <source>
        <dbReference type="ARBA" id="ARBA00022525"/>
    </source>
</evidence>
<dbReference type="InterPro" id="IPR000034">
    <property type="entry name" value="Laminin_IV"/>
</dbReference>
<dbReference type="PRINTS" id="PR00011">
    <property type="entry name" value="EGFLAMININ"/>
</dbReference>
<evidence type="ECO:0000256" key="14">
    <source>
        <dbReference type="SAM" id="Coils"/>
    </source>
</evidence>
<keyword evidence="16" id="KW-0472">Membrane</keyword>
<feature type="domain" description="Laminin G" evidence="17">
    <location>
        <begin position="3561"/>
        <end position="3736"/>
    </location>
</feature>
<feature type="disulfide bond" evidence="13">
    <location>
        <begin position="608"/>
        <end position="620"/>
    </location>
</feature>
<evidence type="ECO:0000256" key="15">
    <source>
        <dbReference type="SAM" id="MobiDB-lite"/>
    </source>
</evidence>
<feature type="domain" description="Laminin EGF-like" evidence="18">
    <location>
        <begin position="608"/>
        <end position="652"/>
    </location>
</feature>
<dbReference type="PROSITE" id="PS50025">
    <property type="entry name" value="LAM_G_DOMAIN"/>
    <property type="match status" value="5"/>
</dbReference>
<feature type="disulfide bond" evidence="13">
    <location>
        <begin position="653"/>
        <end position="665"/>
    </location>
</feature>
<feature type="disulfide bond" evidence="13">
    <location>
        <begin position="1545"/>
        <end position="1554"/>
    </location>
</feature>
<sequence>MLTDRRSRLRTALWVPSNTALWAPSNIALWALVLVALGAGWARGESLTPPYFNLAEGKNITASATCGEDIEGPELFCKLIGANSENDLTVNVIQGQYCDSCDPARPDKRHPPEYAVDGTENWWQSPPLSRGMKYNEVNLTIDFGQEFHVAYVYIKMANSPRPGLWILEKSADYGSSWQPWQYFSDSPSDCETFFGKESLQPISRDDSVICSTEYSKIVPLEGGEIPISLLNKRPSANYYFNSTVLQEWTRATNVRLRFLRTKNLLGHLMSVARQDPTVTRRYFYSIKEISIGGRCMCNGHADACDIPDPRDNRVLLCRCKHNTCGAKCDQCCPGFEQKAWRQSKHYLPFSCESCNCFDHSNECIYDEETDRQHLSLDIHGKYDGGGVCQNCQHNTEGINCNKCKSRYFRPYNKHWNETDVCQPCQCDKFYSTGNCAEGSGRCECRKEFTPPNCDKCSFGYYGYPDCKPCECFLNGTTELQCSARDGGCSCLPNFGGTFCKECAPGYFNFPECTRCKCDSLGSVSETCDQITGNCTCRNKYAGAKCEQCRDGYFYTNYDCVYCNCDTSGTEPEICNKENGQCICKPGYGGDRCDVCILGYYGYPDCKPCECSKVGSHGTTCSSSGKCSCLFNYAGRTCDQCSPGYFNYSSCAPCECDYHGSNGISCDQLGKCECHKNFAGQHCDTCREGYYNFPVCEDCNCHPAGVAEGFAGCGSAPAGELCQCKERVEGRICDKCRPLFWNLNADNPEGCEECRCHGPGVLGGIGVCDAEDGQCACKPSAVARGCSECADGTWGLRADDLFGCTDCGCDVGGSFSNICNKKTGQCACQSRVTGRTCKEPLQAHYFPTLYQYQYEVEEGTTPTNSRVRYAHDEFVFPNYSWKGYAVFSPFLQREVIQTIYITKPSLYRIVFRFVNTNPNTVIGGIRIIPENPNDIEQYVKVQFRNTSQPDFVTVSGETGNVPKPFVMNPGKWSVSINVNQSVFLDYFVLLPEDFFMATILNQKVERACTLNEMDLCRHYAYPNVSYYDRSLGLGGFGPNNKRLDTWFEDTTHLNKLNLNGRVPLLSSSQPEITLNISVHKPGRYVIVVDYITPLDDTRSANVTVISKGFGNGNLILYSCPYSTMCRQVVIDGRMAVAVYSTSENFIVVTLQGVQSNVGIHSVYAIPYEEWSLDFIKPRPVCIRKNGKCHPSLFRDPPESKKIQFELEMEGELGKNRPPVKVNNETSYMWLNPNDATIDLKGKVSVPGYYSFILHYYQPQFPVFNLDVIIQNGQFYEARVPVEYCPSESGCRAVITQIDGNNKFSLTENFMMNLKQPGNKNVYLDYLLVVPTDFYNEKNLEEIDLDRTSEFLSMCAGNHFNIDTSVEGFCRDSAFSITAAHNSGAQPCQCDFYGSLSFECEKFGGQCQCKANIIGRQCQACKTGYYGFPDCQPCDCPSTAYCDPDRGTCICPPHVTGPNCDQCEEFTYGYDPIIGCEDCKCNYLGVAGSSQCDLLSGECQCKENIVGRPCDKCKAGHYSFPYCESCECDISGTTLDICDQQSAECFCKKNVVGPRCDFCREGSFNLQAANEEGCTECFCFGKTTRCTSSQLIKVSLNIMRDWELVTVIVDEELNVISLNTSLQNMDDNDNVIGVDFSYINTTSAYFSAPTDYLGPKLTSYGGFLNYTIYYIIGKQGSAVSGPDVILHGANIHLEYFNYEQPPPDTEFLFSLQLVESNFVLPSGTPAKREHIMEVLRDLRGVYLRATYWTVSETTRLFNVILDEAYEPDPQNNYEHAPLSLSVEQCLCPPNYQGLSCEECAPGYYRIQSGPHGGFCVPCDCHGHATECDVNTGVCLDCIHNTRGDHCDLCDVGYHGNALAGTPMDCLICACPLPIKSNNFATSCDLSSDGEKISCECTSGYIGARCESCAPGFYGRPEQAGDHCKPCQCSGNINPSDPASCDTVTGSCLRCLNNTFGEACAMCAPGFFGDAVNLKDCQTCVCDDQGTERCDSYTGKCVCKPNVIGDRCNQCAPEHYGYHTGQGCTPCDCAEASDSDQCEDLQGQCKCKPGVTGRSCDRCAGGYWNYTSEGCTSCGCKSEYSLGFGCNALTGQCECLQGVIGEKCDQCPVRWAFVPDIGCHQCDSCHHALLDETDQLSLIIDPVIFDFDSTQSGYFTRRRLENMKEQLEKLKPIFDEVNPNHINLNATIQELESLEQDSKNLNRKSNYSLENSESLKNQSNGLKDKIEILLDEISDVEEDSIRTAENIEKIFTELHQAAGAEVDKALKEGQAIYDIMKSYDLTQREAKANNATSRVEEILRNVTEYKVPVENLQSEVEKVENDLKDFNKKLDDLYNHTQFSLNMAKEAENIISKSGKDRLRNKLDDIEHRVTQSKANLEESAKLLNNASALLDLSIGKLKDLQDAPEVLETNNNNFKSQLENNREELDAIEELKPQVQEHAQNLSERVQQLEHILSESQFGSTDAIKAARAYKDIVAAVRSARAAADSAHNDTDDAAGILGNVHERTNDAESISAKVLDDAHDLLQEKDKLEPKLKQVLSAYEPVRKTYNTDEELLKEVEKILENIQVKDLGEAYKEASNNAEGAIESMAEVKEVVNTSFSELPKETKQAQLLPKELDDMKRSLVQTEKQINTVNEKLPPVVESLNELPRIQEDHKRKSNGIKSNLKKLTQQIELARDIANRIKVGVKFLPNTTLELRNPKNIESLSTSTKFSGYFKTDQPNGLIFYIGNPNGTNLPKTKSDDYMVLIIQNGYPVLKLNIGNGNEQIINPKFVSDNHWYQYIVERVGFNAKLSIREEIKDGVDNVIEKEKALAGPYTMFNLDEKKSKIFVGSFPSNYEMQEGIDFSSFDGEIEDLVVGDTPLSLWNFNYGYENSRGALERDRLVNLAPSTGFRFNGNGYAILDSRSLQIRSKSVIQLNFKTFATTGLLFLAFKGKTFIALELKNGKVVYQYNLGGATKRWVTTDAYNDGAWHKIVASRDGARGQLVVDDEDVIDRTVPITGTTLDPIDTISFGGYPSRHRYGDVTETRFDGCINNVTIMGGPVDLRNNIKAYDVTPGCPDQVASMVSFGNESSHYVGWKGLPLTNEFNVSLKFRTNRENGLIFYITDPVQDNSISLSLKNGYLVLVDQNIELVSKDTFNDSTWHVVSVIHNDKFLRMDTDDYGFRVTDDAPPYIHSFQTILYVGGLPKRVVARTGRIASDAPFYGCIADLTVNGKVKNFANTTDRHAGILDKCIFDHFTSDLNHPDPVLTPIKPLQAVTTETYQVITESPDSQFATVRGDGGNDFAPATSRPRPEPAVTPPPPPEESVTQWQPVEPEIPERRPDVEQPEVPVTEIVPRVRTTVAPRGPVGSPPPTTPKPPPVEGCALPTDPVQESVQVVGYRFGTADQQSRLEFSTPRGKYKKSFDFRFEFRTRETEGILFYVSDSTRVPSQEHKHYAAVYLMGGHVIFSFKGEADALVIKSANVYNDDKWHLVEFNREQSNGKLVIDEQDIQTGTTEGKTPILDLHVPFYIGGLNPDHYNSVQVNLNTTTSFSGCIKGISMNNKPLEQPADYGVIPCSDNVEVGTFFAGDASTYMRIKDKYMIGEMFNIKMDIKPRSESGVLVAAHGRRDYYVLELVNGTLKLVVENGKGPVAVAYTPPQKTYHLCDGNWHNIQAVKSKNVVTLSVDNLFTDPKIGPSHSTSTDTGSALFLGGHRYIKRVRAIHSRVAFVGCIKNVEINNEPVELLSSMINGNVTIGFCPTN</sequence>
<keyword evidence="9 13" id="KW-1015">Disulfide bond</keyword>
<dbReference type="FunFam" id="2.60.120.260:FF:000092">
    <property type="entry name" value="Laminin subunit alpha-3"/>
    <property type="match status" value="1"/>
</dbReference>
<dbReference type="Gene3D" id="2.60.120.200">
    <property type="match status" value="5"/>
</dbReference>
<feature type="disulfide bond" evidence="13">
    <location>
        <begin position="1526"/>
        <end position="1543"/>
    </location>
</feature>
<feature type="domain" description="Laminin G" evidence="17">
    <location>
        <begin position="2682"/>
        <end position="2874"/>
    </location>
</feature>
<comment type="subcellular location">
    <subcellularLocation>
        <location evidence="1">Secreted</location>
        <location evidence="1">Extracellular space</location>
        <location evidence="1">Extracellular matrix</location>
        <location evidence="1">Basement membrane</location>
    </subcellularLocation>
</comment>
<dbReference type="Proteomes" id="UP001153737">
    <property type="component" value="Chromosome 5"/>
</dbReference>
<evidence type="ECO:0000256" key="3">
    <source>
        <dbReference type="ARBA" id="ARBA00022530"/>
    </source>
</evidence>
<dbReference type="InterPro" id="IPR002049">
    <property type="entry name" value="LE_dom"/>
</dbReference>
<dbReference type="FunFam" id="2.10.25.10:FF:000034">
    <property type="entry name" value="Laminin subunit alpha 3"/>
    <property type="match status" value="2"/>
</dbReference>
<accession>A0A9N9SIV0</accession>
<feature type="domain" description="Laminin EGF-like" evidence="18">
    <location>
        <begin position="1924"/>
        <end position="1976"/>
    </location>
</feature>
<feature type="disulfide bond" evidence="13">
    <location>
        <begin position="564"/>
        <end position="581"/>
    </location>
</feature>
<feature type="disulfide bond" evidence="13">
    <location>
        <begin position="1388"/>
        <end position="1405"/>
    </location>
</feature>
<dbReference type="Gene3D" id="2.10.25.10">
    <property type="entry name" value="Laminin"/>
    <property type="match status" value="18"/>
</dbReference>
<dbReference type="PROSITE" id="PS51115">
    <property type="entry name" value="LAMININ_IVA"/>
    <property type="match status" value="1"/>
</dbReference>
<keyword evidence="5" id="KW-0677">Repeat</keyword>
<feature type="disulfide bond" evidence="13">
    <location>
        <begin position="673"/>
        <end position="682"/>
    </location>
</feature>
<feature type="domain" description="Laminin EGF-like" evidence="18">
    <location>
        <begin position="1977"/>
        <end position="2023"/>
    </location>
</feature>
<dbReference type="Pfam" id="PF00052">
    <property type="entry name" value="Laminin_B"/>
    <property type="match status" value="1"/>
</dbReference>
<feature type="disulfide bond" evidence="13">
    <location>
        <begin position="469"/>
        <end position="481"/>
    </location>
</feature>
<feature type="compositionally biased region" description="Pro residues" evidence="15">
    <location>
        <begin position="3346"/>
        <end position="3357"/>
    </location>
</feature>
<evidence type="ECO:0000256" key="4">
    <source>
        <dbReference type="ARBA" id="ARBA00022729"/>
    </source>
</evidence>
<keyword evidence="3" id="KW-0272">Extracellular matrix</keyword>
<keyword evidence="16" id="KW-1133">Transmembrane helix</keyword>
<dbReference type="Pfam" id="PF06008">
    <property type="entry name" value="Laminin_I"/>
    <property type="match status" value="1"/>
</dbReference>
<feature type="domain" description="Laminin EGF-like" evidence="18">
    <location>
        <begin position="1524"/>
        <end position="1574"/>
    </location>
</feature>
<feature type="disulfide bond" evidence="13">
    <location>
        <begin position="628"/>
        <end position="637"/>
    </location>
</feature>
<evidence type="ECO:0000259" key="20">
    <source>
        <dbReference type="PROSITE" id="PS51117"/>
    </source>
</evidence>
<dbReference type="GO" id="GO:0005604">
    <property type="term" value="C:basement membrane"/>
    <property type="evidence" value="ECO:0007669"/>
    <property type="project" value="UniProtKB-SubCell"/>
</dbReference>
<dbReference type="Gene3D" id="2.60.120.260">
    <property type="entry name" value="Galactose-binding domain-like"/>
    <property type="match status" value="1"/>
</dbReference>
<dbReference type="CDD" id="cd00110">
    <property type="entry name" value="LamG"/>
    <property type="match status" value="5"/>
</dbReference>
<dbReference type="OrthoDB" id="10011303at2759"/>
<feature type="disulfide bond" evidence="13">
    <location>
        <begin position="1996"/>
        <end position="2005"/>
    </location>
</feature>
<evidence type="ECO:0000256" key="9">
    <source>
        <dbReference type="ARBA" id="ARBA00023157"/>
    </source>
</evidence>
<dbReference type="FunFam" id="2.10.25.10:FF:000051">
    <property type="entry name" value="Laminin subunit alpha 4"/>
    <property type="match status" value="1"/>
</dbReference>
<feature type="domain" description="Laminin EGF-like" evidence="18">
    <location>
        <begin position="1386"/>
        <end position="1431"/>
    </location>
</feature>
<feature type="coiled-coil region" evidence="14">
    <location>
        <begin position="2409"/>
        <end position="2443"/>
    </location>
</feature>
<dbReference type="InterPro" id="IPR000742">
    <property type="entry name" value="EGF"/>
</dbReference>
<keyword evidence="6" id="KW-0084">Basement membrane</keyword>
<evidence type="ECO:0000313" key="22">
    <source>
        <dbReference type="Proteomes" id="UP001153737"/>
    </source>
</evidence>
<dbReference type="FunFam" id="2.10.25.10:FF:000407">
    <property type="entry name" value="Laminin subunit alpha-3"/>
    <property type="match status" value="1"/>
</dbReference>
<comment type="caution">
    <text evidence="13">Lacks conserved residue(s) required for the propagation of feature annotation.</text>
</comment>
<dbReference type="SUPFAM" id="SSF49899">
    <property type="entry name" value="Concanavalin A-like lectins/glucanases"/>
    <property type="match status" value="5"/>
</dbReference>
<feature type="disulfide bond" evidence="13">
    <location>
        <begin position="515"/>
        <end position="527"/>
    </location>
</feature>
<feature type="disulfide bond" evidence="13">
    <location>
        <begin position="562"/>
        <end position="574"/>
    </location>
</feature>
<keyword evidence="2" id="KW-0964">Secreted</keyword>
<dbReference type="InterPro" id="IPR009254">
    <property type="entry name" value="Laminin_aI"/>
</dbReference>
<reference evidence="21" key="1">
    <citation type="submission" date="2022-01" db="EMBL/GenBank/DDBJ databases">
        <authorList>
            <person name="King R."/>
        </authorList>
    </citation>
    <scope>NUCLEOTIDE SEQUENCE</scope>
</reference>
<evidence type="ECO:0000256" key="13">
    <source>
        <dbReference type="PROSITE-ProRule" id="PRU00460"/>
    </source>
</evidence>
<dbReference type="GO" id="GO:0030334">
    <property type="term" value="P:regulation of cell migration"/>
    <property type="evidence" value="ECO:0007669"/>
    <property type="project" value="InterPro"/>
</dbReference>
<feature type="domain" description="Laminin EGF-like" evidence="18">
    <location>
        <begin position="2024"/>
        <end position="2070"/>
    </location>
</feature>
<feature type="disulfide bond" evidence="13">
    <location>
        <begin position="490"/>
        <end position="499"/>
    </location>
</feature>
<organism evidence="21 22">
    <name type="scientific">Phaedon cochleariae</name>
    <name type="common">Mustard beetle</name>
    <dbReference type="NCBI Taxonomy" id="80249"/>
    <lineage>
        <taxon>Eukaryota</taxon>
        <taxon>Metazoa</taxon>
        <taxon>Ecdysozoa</taxon>
        <taxon>Arthropoda</taxon>
        <taxon>Hexapoda</taxon>
        <taxon>Insecta</taxon>
        <taxon>Pterygota</taxon>
        <taxon>Neoptera</taxon>
        <taxon>Endopterygota</taxon>
        <taxon>Coleoptera</taxon>
        <taxon>Polyphaga</taxon>
        <taxon>Cucujiformia</taxon>
        <taxon>Chrysomeloidea</taxon>
        <taxon>Chrysomelidae</taxon>
        <taxon>Chrysomelinae</taxon>
        <taxon>Chrysomelini</taxon>
        <taxon>Phaedon</taxon>
    </lineage>
</organism>
<dbReference type="GO" id="GO:0009887">
    <property type="term" value="P:animal organ morphogenesis"/>
    <property type="evidence" value="ECO:0007669"/>
    <property type="project" value="TreeGrafter"/>
</dbReference>
<evidence type="ECO:0000259" key="19">
    <source>
        <dbReference type="PROSITE" id="PS51115"/>
    </source>
</evidence>
<feature type="domain" description="Laminin IV type A" evidence="19">
    <location>
        <begin position="1595"/>
        <end position="1782"/>
    </location>
</feature>
<evidence type="ECO:0000256" key="12">
    <source>
        <dbReference type="PROSITE-ProRule" id="PRU00122"/>
    </source>
</evidence>
<dbReference type="PANTHER" id="PTHR10574:SF406">
    <property type="entry name" value="LAMININ SUBUNIT ALPHA 5"/>
    <property type="match status" value="1"/>
</dbReference>
<dbReference type="GO" id="GO:0016477">
    <property type="term" value="P:cell migration"/>
    <property type="evidence" value="ECO:0007669"/>
    <property type="project" value="UniProtKB-ARBA"/>
</dbReference>
<proteinExistence type="predicted"/>
<dbReference type="FunFam" id="2.10.25.10:FF:000069">
    <property type="entry name" value="Laminin subunit alpha 1"/>
    <property type="match status" value="1"/>
</dbReference>
<dbReference type="GO" id="GO:0034446">
    <property type="term" value="P:substrate adhesion-dependent cell spreading"/>
    <property type="evidence" value="ECO:0007669"/>
    <property type="project" value="UniProtKB-ARBA"/>
</dbReference>
<reference evidence="21" key="2">
    <citation type="submission" date="2022-10" db="EMBL/GenBank/DDBJ databases">
        <authorList>
            <consortium name="ENA_rothamsted_submissions"/>
            <consortium name="culmorum"/>
            <person name="King R."/>
        </authorList>
    </citation>
    <scope>NUCLEOTIDE SEQUENCE</scope>
</reference>
<feature type="disulfide bond" evidence="13">
    <location>
        <begin position="1835"/>
        <end position="1844"/>
    </location>
</feature>
<feature type="disulfide bond" evidence="13">
    <location>
        <begin position="444"/>
        <end position="453"/>
    </location>
</feature>
<feature type="region of interest" description="Disordered" evidence="15">
    <location>
        <begin position="3265"/>
        <end position="3357"/>
    </location>
</feature>
<feature type="domain" description="Laminin EGF-like" evidence="18">
    <location>
        <begin position="424"/>
        <end position="468"/>
    </location>
</feature>